<evidence type="ECO:0000313" key="3">
    <source>
        <dbReference type="EMBL" id="GJJ08822.1"/>
    </source>
</evidence>
<dbReference type="PANTHER" id="PTHR12959">
    <property type="entry name" value="GPI TRANSAMIDASE COMPONENT PIG-T-RELATED"/>
    <property type="match status" value="1"/>
</dbReference>
<reference evidence="3" key="1">
    <citation type="submission" date="2021-10" db="EMBL/GenBank/DDBJ databases">
        <title>De novo Genome Assembly of Clathrus columnatus (Basidiomycota, Fungi) Using Illumina and Nanopore Sequence Data.</title>
        <authorList>
            <person name="Ogiso-Tanaka E."/>
            <person name="Itagaki H."/>
            <person name="Hosoya T."/>
            <person name="Hosaka K."/>
        </authorList>
    </citation>
    <scope>NUCLEOTIDE SEQUENCE</scope>
    <source>
        <strain evidence="3">MO-923</strain>
    </source>
</reference>
<evidence type="ECO:0000313" key="4">
    <source>
        <dbReference type="Proteomes" id="UP001050691"/>
    </source>
</evidence>
<dbReference type="InterPro" id="IPR007245">
    <property type="entry name" value="PIG-T"/>
</dbReference>
<keyword evidence="4" id="KW-1185">Reference proteome</keyword>
<evidence type="ECO:0008006" key="5">
    <source>
        <dbReference type="Google" id="ProtNLM"/>
    </source>
</evidence>
<dbReference type="PANTHER" id="PTHR12959:SF11">
    <property type="entry name" value="GPI TRANSAMIDASE COMPONENT PIG-T"/>
    <property type="match status" value="1"/>
</dbReference>
<feature type="chain" id="PRO_5044000016" description="GPI transamidase component PIG-T" evidence="2">
    <location>
        <begin position="23"/>
        <end position="531"/>
    </location>
</feature>
<dbReference type="AlphaFoldDB" id="A0AAV5A2G1"/>
<gene>
    <name evidence="3" type="ORF">Clacol_003041</name>
</gene>
<name>A0AAV5A2G1_9AGAM</name>
<proteinExistence type="predicted"/>
<dbReference type="Pfam" id="PF04113">
    <property type="entry name" value="Gpi16"/>
    <property type="match status" value="1"/>
</dbReference>
<dbReference type="GO" id="GO:0016255">
    <property type="term" value="P:attachment of GPI anchor to protein"/>
    <property type="evidence" value="ECO:0007669"/>
    <property type="project" value="InterPro"/>
</dbReference>
<keyword evidence="1" id="KW-0812">Transmembrane</keyword>
<organism evidence="3 4">
    <name type="scientific">Clathrus columnatus</name>
    <dbReference type="NCBI Taxonomy" id="1419009"/>
    <lineage>
        <taxon>Eukaryota</taxon>
        <taxon>Fungi</taxon>
        <taxon>Dikarya</taxon>
        <taxon>Basidiomycota</taxon>
        <taxon>Agaricomycotina</taxon>
        <taxon>Agaricomycetes</taxon>
        <taxon>Phallomycetidae</taxon>
        <taxon>Phallales</taxon>
        <taxon>Clathraceae</taxon>
        <taxon>Clathrus</taxon>
    </lineage>
</organism>
<evidence type="ECO:0000256" key="2">
    <source>
        <dbReference type="SAM" id="SignalP"/>
    </source>
</evidence>
<comment type="caution">
    <text evidence="3">The sequence shown here is derived from an EMBL/GenBank/DDBJ whole genome shotgun (WGS) entry which is preliminary data.</text>
</comment>
<keyword evidence="1" id="KW-0472">Membrane</keyword>
<dbReference type="EMBL" id="BPWL01000003">
    <property type="protein sequence ID" value="GJJ08822.1"/>
    <property type="molecule type" value="Genomic_DNA"/>
</dbReference>
<keyword evidence="1" id="KW-1133">Transmembrane helix</keyword>
<dbReference type="GO" id="GO:0042765">
    <property type="term" value="C:GPI-anchor transamidase complex"/>
    <property type="evidence" value="ECO:0007669"/>
    <property type="project" value="InterPro"/>
</dbReference>
<sequence length="531" mass="60282">MLRHCWILTLVYLGLQFVHVFADEFFDENLYIRSLNDGKVYTHFQFKTLLEDAVPRLPNSLSQKDEPLGQILREYAVTELHLSLNAGKWDYRTWGYPNGSSVGNGAELWVWMGEDETHKFDARWQGVRNALAGLFCASLGELNERRTTSPTYAFQPTGDIPSGNESKILNAVTSLSTSLDVPHRLAYASHPSEHICTENLTPFIKLLPCKAYSGIAALLNPHRLFDADWHGMSIQALWNAEKGIEIELSVQAVFDPVRLHGRKDRSWSFSHLFGKNIQGQCSVARDSRIEVDLPSSPFTLTPPPITNEVAQYNVNTIQEPLDVVLKYSDETSFVYPTEIKSSIPLSIERSHSGTSQAKGRMHVTIKNMQNFSQLVTYLETPPWIIKFYLHTLTIRVNDEEELRNDILQFINYIPTESNKPTLFESILLLPPQSTVHMTIDFDKTFLRYTEHPPDAQRGWDLPSALLIPLPSNVSNQVLPRMYTKTLLIDLATPDFSMPYNVITMTGALMAMLFGNIFNLLTREFVAVSLDK</sequence>
<accession>A0AAV5A2G1</accession>
<dbReference type="Proteomes" id="UP001050691">
    <property type="component" value="Unassembled WGS sequence"/>
</dbReference>
<keyword evidence="2" id="KW-0732">Signal</keyword>
<feature type="signal peptide" evidence="2">
    <location>
        <begin position="1"/>
        <end position="22"/>
    </location>
</feature>
<feature type="transmembrane region" description="Helical" evidence="1">
    <location>
        <begin position="501"/>
        <end position="521"/>
    </location>
</feature>
<protein>
    <recommendedName>
        <fullName evidence="5">GPI transamidase component PIG-T</fullName>
    </recommendedName>
</protein>
<evidence type="ECO:0000256" key="1">
    <source>
        <dbReference type="SAM" id="Phobius"/>
    </source>
</evidence>